<dbReference type="PANTHER" id="PTHR34387:SF1">
    <property type="entry name" value="PERIPLASMIC IMMUNOGENIC PROTEIN"/>
    <property type="match status" value="1"/>
</dbReference>
<reference evidence="2 3" key="1">
    <citation type="submission" date="2016-04" db="EMBL/GenBank/DDBJ databases">
        <title>Complete Genome Sequence of Halotalea alkalilenta IHB B 13600.</title>
        <authorList>
            <person name="Swarnkar M.K."/>
            <person name="Sharma A."/>
            <person name="Kaushal K."/>
            <person name="Soni R."/>
            <person name="Rana S."/>
            <person name="Singh A.K."/>
            <person name="Gulati A."/>
        </authorList>
    </citation>
    <scope>NUCLEOTIDE SEQUENCE [LARGE SCALE GENOMIC DNA]</scope>
    <source>
        <strain evidence="2 3">IHB B 13600</strain>
    </source>
</reference>
<dbReference type="InterPro" id="IPR007497">
    <property type="entry name" value="SIMPL/DUF541"/>
</dbReference>
<dbReference type="RefSeq" id="WP_064123570.1">
    <property type="nucleotide sequence ID" value="NZ_CP015243.1"/>
</dbReference>
<dbReference type="EMBL" id="CP015243">
    <property type="protein sequence ID" value="ANF58714.1"/>
    <property type="molecule type" value="Genomic_DNA"/>
</dbReference>
<dbReference type="Gene3D" id="3.30.70.2970">
    <property type="entry name" value="Protein of unknown function (DUF541), domain 2"/>
    <property type="match status" value="1"/>
</dbReference>
<dbReference type="InterPro" id="IPR052022">
    <property type="entry name" value="26kDa_periplasmic_antigen"/>
</dbReference>
<sequence length="258" mass="27711">MHVFHRPLTLYLASAAITAALLSLSPMALAAEKTPPELYVQAQGSIDVAPDIATVNARLMERTPAVSREEGASTDPEILAQARDRLEARVGELIRQIEAAGVERKDIRAGSLSVTAETLARPQDDGQSREPLIRTRLERPVSLTLYDLDDVPIILNALTAAGVDDLAGIQYDLIDRDAASDEALRKALARAQAKAQLIAESLGVSLGQVIRVEETQAPVFRPQMSVARAAGFAGAPEPEYREGEITLDAGVNVTWSID</sequence>
<dbReference type="KEGG" id="haa:A5892_15595"/>
<dbReference type="Pfam" id="PF04402">
    <property type="entry name" value="SIMPL"/>
    <property type="match status" value="1"/>
</dbReference>
<feature type="signal peptide" evidence="1">
    <location>
        <begin position="1"/>
        <end position="30"/>
    </location>
</feature>
<dbReference type="Gene3D" id="3.30.110.170">
    <property type="entry name" value="Protein of unknown function (DUF541), domain 1"/>
    <property type="match status" value="1"/>
</dbReference>
<feature type="chain" id="PRO_5008004710" description="SIMPL domain-containing protein" evidence="1">
    <location>
        <begin position="31"/>
        <end position="258"/>
    </location>
</feature>
<keyword evidence="1" id="KW-0732">Signal</keyword>
<dbReference type="AlphaFoldDB" id="A0A172YHI4"/>
<dbReference type="GO" id="GO:0006974">
    <property type="term" value="P:DNA damage response"/>
    <property type="evidence" value="ECO:0007669"/>
    <property type="project" value="TreeGrafter"/>
</dbReference>
<keyword evidence="3" id="KW-1185">Reference proteome</keyword>
<dbReference type="PANTHER" id="PTHR34387">
    <property type="entry name" value="SLR1258 PROTEIN"/>
    <property type="match status" value="1"/>
</dbReference>
<proteinExistence type="predicted"/>
<gene>
    <name evidence="2" type="ORF">A5892_15595</name>
</gene>
<protein>
    <recommendedName>
        <fullName evidence="4">SIMPL domain-containing protein</fullName>
    </recommendedName>
</protein>
<organism evidence="2 3">
    <name type="scientific">Halotalea alkalilenta</name>
    <dbReference type="NCBI Taxonomy" id="376489"/>
    <lineage>
        <taxon>Bacteria</taxon>
        <taxon>Pseudomonadati</taxon>
        <taxon>Pseudomonadota</taxon>
        <taxon>Gammaproteobacteria</taxon>
        <taxon>Oceanospirillales</taxon>
        <taxon>Halomonadaceae</taxon>
        <taxon>Halotalea</taxon>
    </lineage>
</organism>
<evidence type="ECO:0000256" key="1">
    <source>
        <dbReference type="SAM" id="SignalP"/>
    </source>
</evidence>
<dbReference type="Proteomes" id="UP000077875">
    <property type="component" value="Chromosome"/>
</dbReference>
<accession>A0A172YHI4</accession>
<evidence type="ECO:0008006" key="4">
    <source>
        <dbReference type="Google" id="ProtNLM"/>
    </source>
</evidence>
<name>A0A172YHI4_9GAMM</name>
<dbReference type="STRING" id="376489.A5892_15595"/>
<evidence type="ECO:0000313" key="3">
    <source>
        <dbReference type="Proteomes" id="UP000077875"/>
    </source>
</evidence>
<evidence type="ECO:0000313" key="2">
    <source>
        <dbReference type="EMBL" id="ANF58714.1"/>
    </source>
</evidence>